<feature type="domain" description="Peptidase S26" evidence="7">
    <location>
        <begin position="2"/>
        <end position="78"/>
    </location>
</feature>
<dbReference type="EMBL" id="JAFBFI010000002">
    <property type="protein sequence ID" value="MBM7691430.1"/>
    <property type="molecule type" value="Genomic_DNA"/>
</dbReference>
<dbReference type="Gene3D" id="2.10.109.10">
    <property type="entry name" value="Umud Fragment, subunit A"/>
    <property type="match status" value="1"/>
</dbReference>
<comment type="caution">
    <text evidence="8">The sequence shown here is derived from an EMBL/GenBank/DDBJ whole genome shotgun (WGS) entry which is preliminary data.</text>
</comment>
<evidence type="ECO:0000256" key="2">
    <source>
        <dbReference type="ARBA" id="ARBA00004401"/>
    </source>
</evidence>
<dbReference type="EC" id="3.4.21.89" evidence="4 6"/>
<evidence type="ECO:0000256" key="3">
    <source>
        <dbReference type="ARBA" id="ARBA00009370"/>
    </source>
</evidence>
<keyword evidence="6" id="KW-0645">Protease</keyword>
<keyword evidence="9" id="KW-1185">Reference proteome</keyword>
<dbReference type="SUPFAM" id="SSF51306">
    <property type="entry name" value="LexA/Signal peptidase"/>
    <property type="match status" value="1"/>
</dbReference>
<dbReference type="PROSITE" id="PS00761">
    <property type="entry name" value="SPASE_I_3"/>
    <property type="match status" value="1"/>
</dbReference>
<dbReference type="NCBIfam" id="TIGR02227">
    <property type="entry name" value="sigpep_I_bact"/>
    <property type="match status" value="1"/>
</dbReference>
<dbReference type="PANTHER" id="PTHR43390:SF1">
    <property type="entry name" value="CHLOROPLAST PROCESSING PEPTIDASE"/>
    <property type="match status" value="1"/>
</dbReference>
<evidence type="ECO:0000256" key="6">
    <source>
        <dbReference type="RuleBase" id="RU362042"/>
    </source>
</evidence>
<dbReference type="InterPro" id="IPR036286">
    <property type="entry name" value="LexA/Signal_pep-like_sf"/>
</dbReference>
<evidence type="ECO:0000313" key="9">
    <source>
        <dbReference type="Proteomes" id="UP000823486"/>
    </source>
</evidence>
<dbReference type="InterPro" id="IPR000223">
    <property type="entry name" value="Pept_S26A_signal_pept_1"/>
</dbReference>
<dbReference type="CDD" id="cd06530">
    <property type="entry name" value="S26_SPase_I"/>
    <property type="match status" value="1"/>
</dbReference>
<protein>
    <recommendedName>
        <fullName evidence="4 6">Signal peptidase I</fullName>
        <ecNumber evidence="4 6">3.4.21.89</ecNumber>
    </recommendedName>
</protein>
<comment type="subcellular location">
    <subcellularLocation>
        <location evidence="2">Cell membrane</location>
        <topology evidence="2">Single-pass type II membrane protein</topology>
    </subcellularLocation>
    <subcellularLocation>
        <location evidence="6">Membrane</location>
        <topology evidence="6">Single-pass type II membrane protein</topology>
    </subcellularLocation>
</comment>
<organism evidence="8 9">
    <name type="scientific">Peribacillus deserti</name>
    <dbReference type="NCBI Taxonomy" id="673318"/>
    <lineage>
        <taxon>Bacteria</taxon>
        <taxon>Bacillati</taxon>
        <taxon>Bacillota</taxon>
        <taxon>Bacilli</taxon>
        <taxon>Bacillales</taxon>
        <taxon>Bacillaceae</taxon>
        <taxon>Peribacillus</taxon>
    </lineage>
</organism>
<evidence type="ECO:0000256" key="1">
    <source>
        <dbReference type="ARBA" id="ARBA00000677"/>
    </source>
</evidence>
<comment type="catalytic activity">
    <reaction evidence="1 6">
        <text>Cleavage of hydrophobic, N-terminal signal or leader sequences from secreted and periplasmic proteins.</text>
        <dbReference type="EC" id="3.4.21.89"/>
    </reaction>
</comment>
<proteinExistence type="inferred from homology"/>
<gene>
    <name evidence="8" type="ORF">JOC77_000835</name>
</gene>
<sequence length="88" mass="10220">MEIRNDVLYINEKEYGEPYLKENKEEALYNQNLTENLNVIVPKGSIFVLGDNRLHSGDSRIYGFVTKKSIVGEVKFRHYPFQDIGIPN</sequence>
<evidence type="ECO:0000313" key="8">
    <source>
        <dbReference type="EMBL" id="MBM7691430.1"/>
    </source>
</evidence>
<dbReference type="PANTHER" id="PTHR43390">
    <property type="entry name" value="SIGNAL PEPTIDASE I"/>
    <property type="match status" value="1"/>
</dbReference>
<accession>A0ABS2QE37</accession>
<comment type="similarity">
    <text evidence="3 6">Belongs to the peptidase S26 family.</text>
</comment>
<evidence type="ECO:0000259" key="7">
    <source>
        <dbReference type="Pfam" id="PF10502"/>
    </source>
</evidence>
<dbReference type="InterPro" id="IPR019533">
    <property type="entry name" value="Peptidase_S26"/>
</dbReference>
<dbReference type="Pfam" id="PF10502">
    <property type="entry name" value="Peptidase_S26"/>
    <property type="match status" value="1"/>
</dbReference>
<keyword evidence="5 6" id="KW-0378">Hydrolase</keyword>
<evidence type="ECO:0000256" key="4">
    <source>
        <dbReference type="ARBA" id="ARBA00013208"/>
    </source>
</evidence>
<evidence type="ECO:0000256" key="5">
    <source>
        <dbReference type="ARBA" id="ARBA00022801"/>
    </source>
</evidence>
<dbReference type="Proteomes" id="UP000823486">
    <property type="component" value="Unassembled WGS sequence"/>
</dbReference>
<dbReference type="InterPro" id="IPR019758">
    <property type="entry name" value="Pept_S26A_signal_pept_1_CS"/>
</dbReference>
<name>A0ABS2QE37_9BACI</name>
<reference evidence="8 9" key="1">
    <citation type="submission" date="2021-01" db="EMBL/GenBank/DDBJ databases">
        <title>Genomic Encyclopedia of Type Strains, Phase IV (KMG-IV): sequencing the most valuable type-strain genomes for metagenomic binning, comparative biology and taxonomic classification.</title>
        <authorList>
            <person name="Goeker M."/>
        </authorList>
    </citation>
    <scope>NUCLEOTIDE SEQUENCE [LARGE SCALE GENOMIC DNA]</scope>
    <source>
        <strain evidence="8 9">DSM 105482</strain>
    </source>
</reference>